<comment type="caution">
    <text evidence="1">The sequence shown here is derived from an EMBL/GenBank/DDBJ whole genome shotgun (WGS) entry which is preliminary data.</text>
</comment>
<dbReference type="Proteomes" id="UP000005388">
    <property type="component" value="Unassembled WGS sequence"/>
</dbReference>
<protein>
    <submittedName>
        <fullName evidence="1">Uncharacterized protein</fullName>
    </submittedName>
</protein>
<accession>G5KET6</accession>
<dbReference type="EMBL" id="AEUZ02000001">
    <property type="protein sequence ID" value="EHJ57075.1"/>
    <property type="molecule type" value="Genomic_DNA"/>
</dbReference>
<reference evidence="1 2" key="1">
    <citation type="journal article" date="2014" name="Int. J. Syst. Evol. Microbiol.">
        <title>Phylogenomics and the dynamic genome evolution of the genus Streptococcus.</title>
        <authorList>
            <consortium name="The Broad Institute Genome Sequencing Platform"/>
            <person name="Richards V.P."/>
            <person name="Palmer S.R."/>
            <person name="Pavinski Bitar P.D."/>
            <person name="Qin X."/>
            <person name="Weinstock G.M."/>
            <person name="Highlander S.K."/>
            <person name="Town C.D."/>
            <person name="Burne R.A."/>
            <person name="Stanhope M.J."/>
        </authorList>
    </citation>
    <scope>NUCLEOTIDE SEQUENCE [LARGE SCALE GENOMIC DNA]</scope>
    <source>
        <strain evidence="1 2">2285-97</strain>
    </source>
</reference>
<name>G5KET6_9STRE</name>
<evidence type="ECO:0000313" key="1">
    <source>
        <dbReference type="EMBL" id="EHJ57075.1"/>
    </source>
</evidence>
<dbReference type="RefSeq" id="WP_006739806.1">
    <property type="nucleotide sequence ID" value="NZ_AEUZ02000001.1"/>
</dbReference>
<dbReference type="STRING" id="764291.STRUR_2145"/>
<proteinExistence type="predicted"/>
<gene>
    <name evidence="1" type="ORF">STRUR_2145</name>
</gene>
<dbReference type="AlphaFoldDB" id="G5KET6"/>
<evidence type="ECO:0000313" key="2">
    <source>
        <dbReference type="Proteomes" id="UP000005388"/>
    </source>
</evidence>
<sequence length="74" mass="8684">MGNTIEFETVLDGTPIYVRSVNDDVIEQRYNQETAKSIQHTDRMLTEGTLYPISEDINSYWEKLMEEIRNDNLV</sequence>
<organism evidence="1 2">
    <name type="scientific">Streptococcus urinalis 2285-97</name>
    <dbReference type="NCBI Taxonomy" id="764291"/>
    <lineage>
        <taxon>Bacteria</taxon>
        <taxon>Bacillati</taxon>
        <taxon>Bacillota</taxon>
        <taxon>Bacilli</taxon>
        <taxon>Lactobacillales</taxon>
        <taxon>Streptococcaceae</taxon>
        <taxon>Streptococcus</taxon>
    </lineage>
</organism>
<keyword evidence="2" id="KW-1185">Reference proteome</keyword>